<evidence type="ECO:0000313" key="2">
    <source>
        <dbReference type="EMBL" id="TWI88891.1"/>
    </source>
</evidence>
<proteinExistence type="predicted"/>
<dbReference type="CDD" id="cd00093">
    <property type="entry name" value="HTH_XRE"/>
    <property type="match status" value="1"/>
</dbReference>
<sequence length="126" mass="14485">MTTNLRPVISSERDYDMVMEEIHALMKKGEQHLTEEDVNHLQSLVAAAQQYEDAHYALPMPTTLAGMIEMKMFEMNMKQKELAALLGVTESKLSQILNGKREPDATFLKAIYRHLKIDPKFILEHI</sequence>
<dbReference type="AlphaFoldDB" id="A0A562T5S3"/>
<feature type="domain" description="HTH cro/C1-type" evidence="1">
    <location>
        <begin position="74"/>
        <end position="122"/>
    </location>
</feature>
<dbReference type="Gene3D" id="1.10.260.40">
    <property type="entry name" value="lambda repressor-like DNA-binding domains"/>
    <property type="match status" value="1"/>
</dbReference>
<organism evidence="2 3">
    <name type="scientific">Chitinophaga japonensis</name>
    <name type="common">Flexibacter japonensis</name>
    <dbReference type="NCBI Taxonomy" id="104662"/>
    <lineage>
        <taxon>Bacteria</taxon>
        <taxon>Pseudomonadati</taxon>
        <taxon>Bacteroidota</taxon>
        <taxon>Chitinophagia</taxon>
        <taxon>Chitinophagales</taxon>
        <taxon>Chitinophagaceae</taxon>
        <taxon>Chitinophaga</taxon>
    </lineage>
</organism>
<dbReference type="GO" id="GO:0003677">
    <property type="term" value="F:DNA binding"/>
    <property type="evidence" value="ECO:0007669"/>
    <property type="project" value="InterPro"/>
</dbReference>
<dbReference type="InterPro" id="IPR010982">
    <property type="entry name" value="Lambda_DNA-bd_dom_sf"/>
</dbReference>
<evidence type="ECO:0000259" key="1">
    <source>
        <dbReference type="PROSITE" id="PS50943"/>
    </source>
</evidence>
<dbReference type="InterPro" id="IPR001387">
    <property type="entry name" value="Cro/C1-type_HTH"/>
</dbReference>
<dbReference type="OrthoDB" id="961302at2"/>
<comment type="caution">
    <text evidence="2">The sequence shown here is derived from an EMBL/GenBank/DDBJ whole genome shotgun (WGS) entry which is preliminary data.</text>
</comment>
<dbReference type="PROSITE" id="PS50943">
    <property type="entry name" value="HTH_CROC1"/>
    <property type="match status" value="1"/>
</dbReference>
<dbReference type="Proteomes" id="UP000316778">
    <property type="component" value="Unassembled WGS sequence"/>
</dbReference>
<protein>
    <submittedName>
        <fullName evidence="2">Antitoxin component HigA of HigAB toxin-antitoxin module</fullName>
    </submittedName>
</protein>
<dbReference type="SUPFAM" id="SSF47413">
    <property type="entry name" value="lambda repressor-like DNA-binding domains"/>
    <property type="match status" value="1"/>
</dbReference>
<gene>
    <name evidence="2" type="ORF">LX66_2979</name>
</gene>
<dbReference type="EMBL" id="VLLG01000003">
    <property type="protein sequence ID" value="TWI88891.1"/>
    <property type="molecule type" value="Genomic_DNA"/>
</dbReference>
<dbReference type="Pfam" id="PF01381">
    <property type="entry name" value="HTH_3"/>
    <property type="match status" value="1"/>
</dbReference>
<keyword evidence="3" id="KW-1185">Reference proteome</keyword>
<accession>A0A562T5S3</accession>
<name>A0A562T5S3_CHIJA</name>
<reference evidence="2 3" key="1">
    <citation type="journal article" date="2013" name="Stand. Genomic Sci.">
        <title>Genomic Encyclopedia of Type Strains, Phase I: The one thousand microbial genomes (KMG-I) project.</title>
        <authorList>
            <person name="Kyrpides N.C."/>
            <person name="Woyke T."/>
            <person name="Eisen J.A."/>
            <person name="Garrity G."/>
            <person name="Lilburn T.G."/>
            <person name="Beck B.J."/>
            <person name="Whitman W.B."/>
            <person name="Hugenholtz P."/>
            <person name="Klenk H.P."/>
        </authorList>
    </citation>
    <scope>NUCLEOTIDE SEQUENCE [LARGE SCALE GENOMIC DNA]</scope>
    <source>
        <strain evidence="2 3">DSM 13484</strain>
    </source>
</reference>
<evidence type="ECO:0000313" key="3">
    <source>
        <dbReference type="Proteomes" id="UP000316778"/>
    </source>
</evidence>
<dbReference type="SMART" id="SM00530">
    <property type="entry name" value="HTH_XRE"/>
    <property type="match status" value="1"/>
</dbReference>